<dbReference type="InterPro" id="IPR036322">
    <property type="entry name" value="WD40_repeat_dom_sf"/>
</dbReference>
<dbReference type="SUPFAM" id="SSF50978">
    <property type="entry name" value="WD40 repeat-like"/>
    <property type="match status" value="1"/>
</dbReference>
<dbReference type="GO" id="GO:0006364">
    <property type="term" value="P:rRNA processing"/>
    <property type="evidence" value="ECO:0007669"/>
    <property type="project" value="UniProtKB-KW"/>
</dbReference>
<dbReference type="PANTHER" id="PTHR44215:SF1">
    <property type="entry name" value="WD REPEAT-CONTAINING PROTEIN 75"/>
    <property type="match status" value="1"/>
</dbReference>
<dbReference type="InterPro" id="IPR015943">
    <property type="entry name" value="WD40/YVTN_repeat-like_dom_sf"/>
</dbReference>
<evidence type="ECO:0000259" key="9">
    <source>
        <dbReference type="Pfam" id="PF23769"/>
    </source>
</evidence>
<keyword evidence="11" id="KW-1185">Reference proteome</keyword>
<evidence type="ECO:0000256" key="4">
    <source>
        <dbReference type="ARBA" id="ARBA00022574"/>
    </source>
</evidence>
<gene>
    <name evidence="10" type="ORF">OGATHE_005841</name>
</gene>
<proteinExistence type="predicted"/>
<keyword evidence="4 8" id="KW-0853">WD repeat</keyword>
<dbReference type="EMBL" id="JAEUBD010001504">
    <property type="protein sequence ID" value="KAH3659796.1"/>
    <property type="molecule type" value="Genomic_DNA"/>
</dbReference>
<sequence length="786" mass="88187">MVLSDWNLNFGAGGRLLGRAQLVSADSKFAIVPFMSQIKVYSLATRQSVRSIRLDLDLSLVVDAVLSTQDPNLLYLFTRTNTMVVVNWREKLASPVVATYTLQLPAEIVRFVRFGASENEPYFIVGKSTTKNQPHSRTLLKSTIDSQNEEISTLKNVVLFAMSIDRSTLAYLTNKNQLYFQSGDGPLELIPFAYKTPITSLAVSNTQTPMIALGTSSGIIQLIYVSDNSKPQRLLKWHIGQVNSVEFSTDGTYLLSGGQEKVLVFWHLESDNQQFLPRLNGEIVDIQLSASTEELYGVTLLLNGSDREFLVLSAVDLTSRLNVNGARPRFVTDVETIEKDRRRLAKNGVVLDEDTLTKIKHDFSSYFEVHPVFSHCYFPYGALLQSYDFVRNEQISVFTAAPTIQAGKVRSETSIQDPEIEQLAFSHDGKWMCTFDRLQPPEIDNLLSHKDVQYALKFWNYVDGKDRGGWSLSTKIIDPHGPGVEVVAVAPAPQSYNDGLAFVTADIKGGLRLWRPRVPKEIYQKVGKDRKLQQTAWTLRKVRNGNERTDVQSISICWSPDASVIAVGQEVSISLIDVNTFEETPVRIPSIAGSRVRCLNIIDKYLVILARDRLVSFDLLTFRTTDLAVKVHTQPGSRNLLAVDQNRGVFCFCVNYYTKTYTLRSRIFVFEPEKLQPLYVSDHDTGISSVRFASGISSFVIVDTDSRIGVLGAGVSSLQEQRELDRAYELSTLLNNAKQMASIRKTDSEAESERKVLNSQIFEPILDNLEGLPLEALFDRVMKIIV</sequence>
<dbReference type="InterPro" id="IPR053826">
    <property type="entry name" value="WDR75"/>
</dbReference>
<evidence type="ECO:0000256" key="6">
    <source>
        <dbReference type="ARBA" id="ARBA00023163"/>
    </source>
</evidence>
<feature type="repeat" description="WD" evidence="8">
    <location>
        <begin position="235"/>
        <end position="276"/>
    </location>
</feature>
<evidence type="ECO:0000256" key="8">
    <source>
        <dbReference type="PROSITE-ProRule" id="PRU00221"/>
    </source>
</evidence>
<dbReference type="PROSITE" id="PS50294">
    <property type="entry name" value="WD_REPEATS_REGION"/>
    <property type="match status" value="1"/>
</dbReference>
<comment type="caution">
    <text evidence="10">The sequence shown here is derived from an EMBL/GenBank/DDBJ whole genome shotgun (WGS) entry which is preliminary data.</text>
</comment>
<dbReference type="PANTHER" id="PTHR44215">
    <property type="entry name" value="WD REPEAT-CONTAINING PROTEIN 75"/>
    <property type="match status" value="1"/>
</dbReference>
<dbReference type="SMART" id="SM00320">
    <property type="entry name" value="WD40"/>
    <property type="match status" value="2"/>
</dbReference>
<dbReference type="Proteomes" id="UP000788993">
    <property type="component" value="Unassembled WGS sequence"/>
</dbReference>
<dbReference type="Gene3D" id="2.130.10.10">
    <property type="entry name" value="YVTN repeat-like/Quinoprotein amine dehydrogenase"/>
    <property type="match status" value="2"/>
</dbReference>
<keyword evidence="5" id="KW-0677">Repeat</keyword>
<reference evidence="10" key="1">
    <citation type="journal article" date="2021" name="Open Biol.">
        <title>Shared evolutionary footprints suggest mitochondrial oxidative damage underlies multiple complex I losses in fungi.</title>
        <authorList>
            <person name="Schikora-Tamarit M.A."/>
            <person name="Marcet-Houben M."/>
            <person name="Nosek J."/>
            <person name="Gabaldon T."/>
        </authorList>
    </citation>
    <scope>NUCLEOTIDE SEQUENCE</scope>
    <source>
        <strain evidence="10">NCAIM Y.01608</strain>
    </source>
</reference>
<comment type="subcellular location">
    <subcellularLocation>
        <location evidence="1">Nucleus</location>
        <location evidence="1">Nucleolus</location>
    </subcellularLocation>
</comment>
<evidence type="ECO:0000256" key="5">
    <source>
        <dbReference type="ARBA" id="ARBA00022737"/>
    </source>
</evidence>
<dbReference type="GO" id="GO:2000234">
    <property type="term" value="P:positive regulation of rRNA processing"/>
    <property type="evidence" value="ECO:0007669"/>
    <property type="project" value="TreeGrafter"/>
</dbReference>
<keyword evidence="7" id="KW-0539">Nucleus</keyword>
<dbReference type="PROSITE" id="PS50082">
    <property type="entry name" value="WD_REPEATS_2"/>
    <property type="match status" value="1"/>
</dbReference>
<evidence type="ECO:0000313" key="11">
    <source>
        <dbReference type="Proteomes" id="UP000788993"/>
    </source>
</evidence>
<dbReference type="Pfam" id="PF23869">
    <property type="entry name" value="Beta-prop_WDR75_1st"/>
    <property type="match status" value="1"/>
</dbReference>
<evidence type="ECO:0000256" key="3">
    <source>
        <dbReference type="ARBA" id="ARBA00022552"/>
    </source>
</evidence>
<dbReference type="AlphaFoldDB" id="A0A9P8SZR3"/>
<keyword evidence="6" id="KW-0804">Transcription</keyword>
<dbReference type="InterPro" id="IPR057644">
    <property type="entry name" value="Beta-prop_WDR75_2nd"/>
</dbReference>
<protein>
    <recommendedName>
        <fullName evidence="9">WD repeat-containing protein 75 second beta-propeller domain-containing protein</fullName>
    </recommendedName>
</protein>
<evidence type="ECO:0000313" key="10">
    <source>
        <dbReference type="EMBL" id="KAH3659796.1"/>
    </source>
</evidence>
<reference evidence="10" key="2">
    <citation type="submission" date="2021-01" db="EMBL/GenBank/DDBJ databases">
        <authorList>
            <person name="Schikora-Tamarit M.A."/>
        </authorList>
    </citation>
    <scope>NUCLEOTIDE SEQUENCE</scope>
    <source>
        <strain evidence="10">NCAIM Y.01608</strain>
    </source>
</reference>
<feature type="domain" description="WD repeat-containing protein 75 second beta-propeller" evidence="9">
    <location>
        <begin position="412"/>
        <end position="682"/>
    </location>
</feature>
<dbReference type="GO" id="GO:0003723">
    <property type="term" value="F:RNA binding"/>
    <property type="evidence" value="ECO:0007669"/>
    <property type="project" value="InterPro"/>
</dbReference>
<dbReference type="GO" id="GO:0045943">
    <property type="term" value="P:positive regulation of transcription by RNA polymerase I"/>
    <property type="evidence" value="ECO:0007669"/>
    <property type="project" value="InterPro"/>
</dbReference>
<evidence type="ECO:0000256" key="2">
    <source>
        <dbReference type="ARBA" id="ARBA00022517"/>
    </source>
</evidence>
<dbReference type="GO" id="GO:0032040">
    <property type="term" value="C:small-subunit processome"/>
    <property type="evidence" value="ECO:0007669"/>
    <property type="project" value="InterPro"/>
</dbReference>
<keyword evidence="2" id="KW-0690">Ribosome biogenesis</keyword>
<organism evidence="10 11">
    <name type="scientific">Ogataea polymorpha</name>
    <dbReference type="NCBI Taxonomy" id="460523"/>
    <lineage>
        <taxon>Eukaryota</taxon>
        <taxon>Fungi</taxon>
        <taxon>Dikarya</taxon>
        <taxon>Ascomycota</taxon>
        <taxon>Saccharomycotina</taxon>
        <taxon>Pichiomycetes</taxon>
        <taxon>Pichiales</taxon>
        <taxon>Pichiaceae</taxon>
        <taxon>Ogataea</taxon>
    </lineage>
</organism>
<dbReference type="Pfam" id="PF23769">
    <property type="entry name" value="Beta-prop_WDR75_2nd"/>
    <property type="match status" value="1"/>
</dbReference>
<name>A0A9P8SZR3_9ASCO</name>
<evidence type="ECO:0000256" key="1">
    <source>
        <dbReference type="ARBA" id="ARBA00004604"/>
    </source>
</evidence>
<keyword evidence="3" id="KW-0698">rRNA processing</keyword>
<dbReference type="InterPro" id="IPR001680">
    <property type="entry name" value="WD40_rpt"/>
</dbReference>
<accession>A0A9P8SZR3</accession>
<evidence type="ECO:0000256" key="7">
    <source>
        <dbReference type="ARBA" id="ARBA00023242"/>
    </source>
</evidence>